<evidence type="ECO:0000259" key="2">
    <source>
        <dbReference type="Pfam" id="PF03061"/>
    </source>
</evidence>
<reference evidence="3" key="1">
    <citation type="submission" date="2020-02" db="EMBL/GenBank/DDBJ databases">
        <authorList>
            <person name="Meier V. D."/>
        </authorList>
    </citation>
    <scope>NUCLEOTIDE SEQUENCE</scope>
    <source>
        <strain evidence="3">AVDCRST_MAG20</strain>
    </source>
</reference>
<dbReference type="InterPro" id="IPR003736">
    <property type="entry name" value="PAAI_dom"/>
</dbReference>
<sequence length="147" mass="15091">MAGASRWRHDGPVTDITGVLHETMPLCATLGARALAMGREEVVLAVDWAPGLCTSGGLLHGGVLMALADAAGGACAHANLPEGATGTSTIESKTNFLRAVRAGSLTAAARPLHVGSTTIVVETELRDDDGRLVGKVTQTQAVLRPRT</sequence>
<dbReference type="Pfam" id="PF03061">
    <property type="entry name" value="4HBT"/>
    <property type="match status" value="1"/>
</dbReference>
<protein>
    <submittedName>
        <fullName evidence="3">InterPro IPR003736:IPR006683 COGs COG2050</fullName>
    </submittedName>
</protein>
<dbReference type="SUPFAM" id="SSF54637">
    <property type="entry name" value="Thioesterase/thiol ester dehydrase-isomerase"/>
    <property type="match status" value="1"/>
</dbReference>
<dbReference type="PANTHER" id="PTHR43240:SF8">
    <property type="entry name" value="PHENYLACETIC ACID DEGRADATION-RELATED PROTEIN"/>
    <property type="match status" value="1"/>
</dbReference>
<proteinExistence type="predicted"/>
<organism evidence="3">
    <name type="scientific">uncultured Acidimicrobiales bacterium</name>
    <dbReference type="NCBI Taxonomy" id="310071"/>
    <lineage>
        <taxon>Bacteria</taxon>
        <taxon>Bacillati</taxon>
        <taxon>Actinomycetota</taxon>
        <taxon>Acidimicrobiia</taxon>
        <taxon>Acidimicrobiales</taxon>
        <taxon>environmental samples</taxon>
    </lineage>
</organism>
<dbReference type="Gene3D" id="3.10.129.10">
    <property type="entry name" value="Hotdog Thioesterase"/>
    <property type="match status" value="1"/>
</dbReference>
<keyword evidence="1" id="KW-0378">Hydrolase</keyword>
<dbReference type="InterPro" id="IPR006683">
    <property type="entry name" value="Thioestr_dom"/>
</dbReference>
<dbReference type="GO" id="GO:0061522">
    <property type="term" value="F:1,4-dihydroxy-2-naphthoyl-CoA thioesterase activity"/>
    <property type="evidence" value="ECO:0007669"/>
    <property type="project" value="TreeGrafter"/>
</dbReference>
<dbReference type="PANTHER" id="PTHR43240">
    <property type="entry name" value="1,4-DIHYDROXY-2-NAPHTHOYL-COA THIOESTERASE 1"/>
    <property type="match status" value="1"/>
</dbReference>
<dbReference type="AlphaFoldDB" id="A0A6J4HIX0"/>
<dbReference type="EMBL" id="CADCSY010000038">
    <property type="protein sequence ID" value="CAA9224937.1"/>
    <property type="molecule type" value="Genomic_DNA"/>
</dbReference>
<accession>A0A6J4HIX0</accession>
<dbReference type="CDD" id="cd03443">
    <property type="entry name" value="PaaI_thioesterase"/>
    <property type="match status" value="1"/>
</dbReference>
<dbReference type="NCBIfam" id="TIGR00369">
    <property type="entry name" value="unchar_dom_1"/>
    <property type="match status" value="1"/>
</dbReference>
<evidence type="ECO:0000256" key="1">
    <source>
        <dbReference type="ARBA" id="ARBA00022801"/>
    </source>
</evidence>
<dbReference type="InterPro" id="IPR029069">
    <property type="entry name" value="HotDog_dom_sf"/>
</dbReference>
<dbReference type="GO" id="GO:0005829">
    <property type="term" value="C:cytosol"/>
    <property type="evidence" value="ECO:0007669"/>
    <property type="project" value="TreeGrafter"/>
</dbReference>
<gene>
    <name evidence="3" type="ORF">AVDCRST_MAG20-786</name>
</gene>
<feature type="domain" description="Thioesterase" evidence="2">
    <location>
        <begin position="56"/>
        <end position="133"/>
    </location>
</feature>
<name>A0A6J4HIX0_9ACTN</name>
<evidence type="ECO:0000313" key="3">
    <source>
        <dbReference type="EMBL" id="CAA9224937.1"/>
    </source>
</evidence>